<dbReference type="SUPFAM" id="SSF51206">
    <property type="entry name" value="cAMP-binding domain-like"/>
    <property type="match status" value="1"/>
</dbReference>
<feature type="domain" description="HTH crp-type" evidence="4">
    <location>
        <begin position="151"/>
        <end position="215"/>
    </location>
</feature>
<comment type="caution">
    <text evidence="5">The sequence shown here is derived from an EMBL/GenBank/DDBJ whole genome shotgun (WGS) entry which is preliminary data.</text>
</comment>
<dbReference type="InterPro" id="IPR014710">
    <property type="entry name" value="RmlC-like_jellyroll"/>
</dbReference>
<dbReference type="OrthoDB" id="9776746at2"/>
<dbReference type="RefSeq" id="WP_048862682.1">
    <property type="nucleotide sequence ID" value="NZ_BANB01000684.1"/>
</dbReference>
<gene>
    <name evidence="5" type="ORF">Asru_0685_03</name>
</gene>
<accession>A0A0D6PA33</accession>
<proteinExistence type="predicted"/>
<evidence type="ECO:0000256" key="2">
    <source>
        <dbReference type="ARBA" id="ARBA00023125"/>
    </source>
</evidence>
<dbReference type="Gene3D" id="2.60.120.10">
    <property type="entry name" value="Jelly Rolls"/>
    <property type="match status" value="1"/>
</dbReference>
<dbReference type="PANTHER" id="PTHR24567:SF74">
    <property type="entry name" value="HTH-TYPE TRANSCRIPTIONAL REGULATOR ARCR"/>
    <property type="match status" value="1"/>
</dbReference>
<dbReference type="InterPro" id="IPR050397">
    <property type="entry name" value="Env_Response_Regulators"/>
</dbReference>
<keyword evidence="2" id="KW-0238">DNA-binding</keyword>
<dbReference type="Gene3D" id="1.10.10.10">
    <property type="entry name" value="Winged helix-like DNA-binding domain superfamily/Winged helix DNA-binding domain"/>
    <property type="match status" value="1"/>
</dbReference>
<evidence type="ECO:0000259" key="4">
    <source>
        <dbReference type="PROSITE" id="PS51063"/>
    </source>
</evidence>
<dbReference type="GO" id="GO:0005829">
    <property type="term" value="C:cytosol"/>
    <property type="evidence" value="ECO:0007669"/>
    <property type="project" value="TreeGrafter"/>
</dbReference>
<evidence type="ECO:0000313" key="5">
    <source>
        <dbReference type="EMBL" id="GAN78206.1"/>
    </source>
</evidence>
<evidence type="ECO:0000313" key="6">
    <source>
        <dbReference type="Proteomes" id="UP000032680"/>
    </source>
</evidence>
<evidence type="ECO:0000256" key="1">
    <source>
        <dbReference type="ARBA" id="ARBA00023015"/>
    </source>
</evidence>
<reference evidence="5 6" key="1">
    <citation type="submission" date="2012-11" db="EMBL/GenBank/DDBJ databases">
        <title>Whole genome sequence of Acidisphaera rubrifaciens HS-AP3.</title>
        <authorList>
            <person name="Azuma Y."/>
            <person name="Higashiura N."/>
            <person name="Hirakawa H."/>
            <person name="Matsushita K."/>
        </authorList>
    </citation>
    <scope>NUCLEOTIDE SEQUENCE [LARGE SCALE GENOMIC DNA]</scope>
    <source>
        <strain evidence="5 6">HS-AP3</strain>
    </source>
</reference>
<dbReference type="GO" id="GO:0003677">
    <property type="term" value="F:DNA binding"/>
    <property type="evidence" value="ECO:0007669"/>
    <property type="project" value="UniProtKB-KW"/>
</dbReference>
<dbReference type="AlphaFoldDB" id="A0A0D6PA33"/>
<dbReference type="GO" id="GO:0003700">
    <property type="term" value="F:DNA-binding transcription factor activity"/>
    <property type="evidence" value="ECO:0007669"/>
    <property type="project" value="TreeGrafter"/>
</dbReference>
<keyword evidence="1" id="KW-0805">Transcription regulation</keyword>
<dbReference type="Proteomes" id="UP000032680">
    <property type="component" value="Unassembled WGS sequence"/>
</dbReference>
<dbReference type="InterPro" id="IPR036388">
    <property type="entry name" value="WH-like_DNA-bd_sf"/>
</dbReference>
<organism evidence="5 6">
    <name type="scientific">Acidisphaera rubrifaciens HS-AP3</name>
    <dbReference type="NCBI Taxonomy" id="1231350"/>
    <lineage>
        <taxon>Bacteria</taxon>
        <taxon>Pseudomonadati</taxon>
        <taxon>Pseudomonadota</taxon>
        <taxon>Alphaproteobacteria</taxon>
        <taxon>Acetobacterales</taxon>
        <taxon>Acetobacteraceae</taxon>
        <taxon>Acidisphaera</taxon>
    </lineage>
</organism>
<dbReference type="SUPFAM" id="SSF46785">
    <property type="entry name" value="Winged helix' DNA-binding domain"/>
    <property type="match status" value="1"/>
</dbReference>
<evidence type="ECO:0000256" key="3">
    <source>
        <dbReference type="ARBA" id="ARBA00023163"/>
    </source>
</evidence>
<name>A0A0D6PA33_9PROT</name>
<dbReference type="EMBL" id="BANB01000684">
    <property type="protein sequence ID" value="GAN78206.1"/>
    <property type="molecule type" value="Genomic_DNA"/>
</dbReference>
<dbReference type="InterPro" id="IPR036390">
    <property type="entry name" value="WH_DNA-bd_sf"/>
</dbReference>
<dbReference type="PANTHER" id="PTHR24567">
    <property type="entry name" value="CRP FAMILY TRANSCRIPTIONAL REGULATORY PROTEIN"/>
    <property type="match status" value="1"/>
</dbReference>
<sequence>MDQGVLSSLADRFPFVKAMPVDDFRRFTRVLEFPVLARGQTAYELGDACPNYLMCITGRTRVFKTSDAGREMLLYNVEGGGTCVLTTQCLLSRTNFPAESVAESLTVLAAVPARCFYELMESMPAFREFVIADYTRLLSAMFSFVDALAFQTIEQRLAHRLLAEADAALIVRKTHQQLASEIGSVREIVSRHLGNWGCRGWIETTRGEIRILDRAALASRRPDPA</sequence>
<dbReference type="Pfam" id="PF13545">
    <property type="entry name" value="HTH_Crp_2"/>
    <property type="match status" value="1"/>
</dbReference>
<keyword evidence="3" id="KW-0804">Transcription</keyword>
<keyword evidence="6" id="KW-1185">Reference proteome</keyword>
<dbReference type="InterPro" id="IPR012318">
    <property type="entry name" value="HTH_CRP"/>
</dbReference>
<protein>
    <recommendedName>
        <fullName evidence="4">HTH crp-type domain-containing protein</fullName>
    </recommendedName>
</protein>
<dbReference type="InterPro" id="IPR018490">
    <property type="entry name" value="cNMP-bd_dom_sf"/>
</dbReference>
<dbReference type="SMART" id="SM00419">
    <property type="entry name" value="HTH_CRP"/>
    <property type="match status" value="1"/>
</dbReference>
<dbReference type="PROSITE" id="PS51063">
    <property type="entry name" value="HTH_CRP_2"/>
    <property type="match status" value="1"/>
</dbReference>